<organism evidence="12 13">
    <name type="scientific">Candidatus Solincola sediminis</name>
    <dbReference type="NCBI Taxonomy" id="1797199"/>
    <lineage>
        <taxon>Bacteria</taxon>
        <taxon>Bacillati</taxon>
        <taxon>Actinomycetota</taxon>
        <taxon>Candidatus Geothermincolia</taxon>
        <taxon>Candidatus Geothermincolales</taxon>
        <taxon>Candidatus Geothermincolaceae</taxon>
        <taxon>Candidatus Solincola</taxon>
    </lineage>
</organism>
<dbReference type="Pfam" id="PF00800">
    <property type="entry name" value="PDT"/>
    <property type="match status" value="1"/>
</dbReference>
<name>A0A1F2WRB3_9ACTN</name>
<dbReference type="SUPFAM" id="SSF55021">
    <property type="entry name" value="ACT-like"/>
    <property type="match status" value="1"/>
</dbReference>
<keyword evidence="7 9" id="KW-0456">Lyase</keyword>
<dbReference type="Pfam" id="PF01842">
    <property type="entry name" value="ACT"/>
    <property type="match status" value="1"/>
</dbReference>
<sequence length="278" mass="30742">MAYLGPPGTFTEEALRSWPGLSCRDMLPFPTVEETVTAVQDGLVDKGIVPIENSIEGSVNATLDSLAFESDVLIQGEMVCQVEHYLLARAGIDLKDVTKVVSHPQAAAQCRRHLVRLLPGVELEAANSTTEAALRVAGSKQPFAAIGSRLAGELYQLEVLYKGMEDHPDNRTRFVLLGKEAMPVTGEDKTSMVLFIYQDQPGMLLQILQEFAHRYINLTKIESRPTKKVLGEYCFFIDCEGHQEDEVVASALKCLRCKLPQVKLLGSYPCFKEEQPDA</sequence>
<reference evidence="12 13" key="1">
    <citation type="journal article" date="2016" name="Nat. Commun.">
        <title>Thousands of microbial genomes shed light on interconnected biogeochemical processes in an aquifer system.</title>
        <authorList>
            <person name="Anantharaman K."/>
            <person name="Brown C.T."/>
            <person name="Hug L.A."/>
            <person name="Sharon I."/>
            <person name="Castelle C.J."/>
            <person name="Probst A.J."/>
            <person name="Thomas B.C."/>
            <person name="Singh A."/>
            <person name="Wilkins M.J."/>
            <person name="Karaoz U."/>
            <person name="Brodie E.L."/>
            <person name="Williams K.H."/>
            <person name="Hubbard S.S."/>
            <person name="Banfield J.F."/>
        </authorList>
    </citation>
    <scope>NUCLEOTIDE SEQUENCE [LARGE SCALE GENOMIC DNA]</scope>
</reference>
<dbReference type="PROSITE" id="PS51171">
    <property type="entry name" value="PREPHENATE_DEHYDR_3"/>
    <property type="match status" value="1"/>
</dbReference>
<dbReference type="Proteomes" id="UP000177876">
    <property type="component" value="Unassembled WGS sequence"/>
</dbReference>
<protein>
    <recommendedName>
        <fullName evidence="3 9">Prephenate dehydratase</fullName>
        <shortName evidence="9">PDT</shortName>
        <ecNumber evidence="2 9">4.2.1.51</ecNumber>
    </recommendedName>
</protein>
<dbReference type="GO" id="GO:0009094">
    <property type="term" value="P:L-phenylalanine biosynthetic process"/>
    <property type="evidence" value="ECO:0007669"/>
    <property type="project" value="UniProtKB-UniPathway"/>
</dbReference>
<keyword evidence="6 9" id="KW-0584">Phenylalanine biosynthesis</keyword>
<dbReference type="PROSITE" id="PS00858">
    <property type="entry name" value="PREPHENATE_DEHYDR_2"/>
    <property type="match status" value="1"/>
</dbReference>
<proteinExistence type="predicted"/>
<evidence type="ECO:0000256" key="8">
    <source>
        <dbReference type="ARBA" id="ARBA00047848"/>
    </source>
</evidence>
<dbReference type="CDD" id="cd04905">
    <property type="entry name" value="ACT_CM-PDT"/>
    <property type="match status" value="1"/>
</dbReference>
<evidence type="ECO:0000256" key="1">
    <source>
        <dbReference type="ARBA" id="ARBA00004741"/>
    </source>
</evidence>
<dbReference type="Gene3D" id="3.30.70.260">
    <property type="match status" value="1"/>
</dbReference>
<evidence type="ECO:0000313" key="13">
    <source>
        <dbReference type="Proteomes" id="UP000177876"/>
    </source>
</evidence>
<dbReference type="UniPathway" id="UPA00121">
    <property type="reaction ID" value="UER00345"/>
</dbReference>
<evidence type="ECO:0000313" key="12">
    <source>
        <dbReference type="EMBL" id="OFW59422.1"/>
    </source>
</evidence>
<dbReference type="PANTHER" id="PTHR21022:SF19">
    <property type="entry name" value="PREPHENATE DEHYDRATASE-RELATED"/>
    <property type="match status" value="1"/>
</dbReference>
<dbReference type="PROSITE" id="PS00857">
    <property type="entry name" value="PREPHENATE_DEHYDR_1"/>
    <property type="match status" value="1"/>
</dbReference>
<evidence type="ECO:0000256" key="2">
    <source>
        <dbReference type="ARBA" id="ARBA00013147"/>
    </source>
</evidence>
<dbReference type="InterPro" id="IPR045865">
    <property type="entry name" value="ACT-like_dom_sf"/>
</dbReference>
<dbReference type="GO" id="GO:0005737">
    <property type="term" value="C:cytoplasm"/>
    <property type="evidence" value="ECO:0007669"/>
    <property type="project" value="TreeGrafter"/>
</dbReference>
<dbReference type="InterPro" id="IPR018528">
    <property type="entry name" value="Preph_deHydtase_CS"/>
</dbReference>
<feature type="domain" description="Prephenate dehydratase" evidence="10">
    <location>
        <begin position="1"/>
        <end position="179"/>
    </location>
</feature>
<dbReference type="EC" id="4.2.1.51" evidence="2 9"/>
<dbReference type="InterPro" id="IPR002912">
    <property type="entry name" value="ACT_dom"/>
</dbReference>
<evidence type="ECO:0000256" key="3">
    <source>
        <dbReference type="ARBA" id="ARBA00021872"/>
    </source>
</evidence>
<dbReference type="NCBIfam" id="NF008865">
    <property type="entry name" value="PRK11898.1"/>
    <property type="match status" value="1"/>
</dbReference>
<dbReference type="PANTHER" id="PTHR21022">
    <property type="entry name" value="PREPHENATE DEHYDRATASE P PROTEIN"/>
    <property type="match status" value="1"/>
</dbReference>
<dbReference type="GO" id="GO:0004664">
    <property type="term" value="F:prephenate dehydratase activity"/>
    <property type="evidence" value="ECO:0007669"/>
    <property type="project" value="UniProtKB-UniRule"/>
</dbReference>
<evidence type="ECO:0000256" key="9">
    <source>
        <dbReference type="RuleBase" id="RU361254"/>
    </source>
</evidence>
<accession>A0A1F2WRB3</accession>
<evidence type="ECO:0000256" key="4">
    <source>
        <dbReference type="ARBA" id="ARBA00022605"/>
    </source>
</evidence>
<dbReference type="AlphaFoldDB" id="A0A1F2WRB3"/>
<comment type="pathway">
    <text evidence="1 9">Amino-acid biosynthesis; L-phenylalanine biosynthesis; phenylpyruvate from prephenate: step 1/1.</text>
</comment>
<dbReference type="Gene3D" id="3.40.190.10">
    <property type="entry name" value="Periplasmic binding protein-like II"/>
    <property type="match status" value="2"/>
</dbReference>
<evidence type="ECO:0000256" key="5">
    <source>
        <dbReference type="ARBA" id="ARBA00023141"/>
    </source>
</evidence>
<keyword evidence="5 9" id="KW-0057">Aromatic amino acid biosynthesis</keyword>
<evidence type="ECO:0000256" key="6">
    <source>
        <dbReference type="ARBA" id="ARBA00023222"/>
    </source>
</evidence>
<dbReference type="CDD" id="cd13633">
    <property type="entry name" value="PBP2_Sa-PDT_like"/>
    <property type="match status" value="1"/>
</dbReference>
<evidence type="ECO:0000259" key="10">
    <source>
        <dbReference type="PROSITE" id="PS51171"/>
    </source>
</evidence>
<comment type="catalytic activity">
    <reaction evidence="8 9">
        <text>prephenate + H(+) = 3-phenylpyruvate + CO2 + H2O</text>
        <dbReference type="Rhea" id="RHEA:21648"/>
        <dbReference type="ChEBI" id="CHEBI:15377"/>
        <dbReference type="ChEBI" id="CHEBI:15378"/>
        <dbReference type="ChEBI" id="CHEBI:16526"/>
        <dbReference type="ChEBI" id="CHEBI:18005"/>
        <dbReference type="ChEBI" id="CHEBI:29934"/>
        <dbReference type="EC" id="4.2.1.51"/>
    </reaction>
</comment>
<evidence type="ECO:0000256" key="7">
    <source>
        <dbReference type="ARBA" id="ARBA00023239"/>
    </source>
</evidence>
<dbReference type="SUPFAM" id="SSF53850">
    <property type="entry name" value="Periplasmic binding protein-like II"/>
    <property type="match status" value="1"/>
</dbReference>
<keyword evidence="4 9" id="KW-0028">Amino-acid biosynthesis</keyword>
<comment type="caution">
    <text evidence="12">The sequence shown here is derived from an EMBL/GenBank/DDBJ whole genome shotgun (WGS) entry which is preliminary data.</text>
</comment>
<evidence type="ECO:0000259" key="11">
    <source>
        <dbReference type="PROSITE" id="PS51671"/>
    </source>
</evidence>
<dbReference type="EMBL" id="MELK01000016">
    <property type="protein sequence ID" value="OFW59422.1"/>
    <property type="molecule type" value="Genomic_DNA"/>
</dbReference>
<gene>
    <name evidence="9" type="primary">pheA</name>
    <name evidence="12" type="ORF">A2Y75_11095</name>
</gene>
<dbReference type="PROSITE" id="PS51671">
    <property type="entry name" value="ACT"/>
    <property type="match status" value="1"/>
</dbReference>
<dbReference type="STRING" id="1797197.A2Y75_11095"/>
<dbReference type="InterPro" id="IPR001086">
    <property type="entry name" value="Preph_deHydtase"/>
</dbReference>
<dbReference type="FunFam" id="3.30.70.260:FF:000012">
    <property type="entry name" value="Prephenate dehydratase"/>
    <property type="match status" value="1"/>
</dbReference>
<feature type="domain" description="ACT" evidence="11">
    <location>
        <begin position="192"/>
        <end position="269"/>
    </location>
</feature>